<comment type="caution">
    <text evidence="1">The sequence shown here is derived from an EMBL/GenBank/DDBJ whole genome shotgun (WGS) entry which is preliminary data.</text>
</comment>
<dbReference type="EMBL" id="JAACXV010009073">
    <property type="protein sequence ID" value="KAF7275813.1"/>
    <property type="molecule type" value="Genomic_DNA"/>
</dbReference>
<proteinExistence type="predicted"/>
<gene>
    <name evidence="1" type="ORF">GWI33_011245</name>
</gene>
<keyword evidence="2" id="KW-1185">Reference proteome</keyword>
<organism evidence="1 2">
    <name type="scientific">Rhynchophorus ferrugineus</name>
    <name type="common">Red palm weevil</name>
    <name type="synonym">Curculio ferrugineus</name>
    <dbReference type="NCBI Taxonomy" id="354439"/>
    <lineage>
        <taxon>Eukaryota</taxon>
        <taxon>Metazoa</taxon>
        <taxon>Ecdysozoa</taxon>
        <taxon>Arthropoda</taxon>
        <taxon>Hexapoda</taxon>
        <taxon>Insecta</taxon>
        <taxon>Pterygota</taxon>
        <taxon>Neoptera</taxon>
        <taxon>Endopterygota</taxon>
        <taxon>Coleoptera</taxon>
        <taxon>Polyphaga</taxon>
        <taxon>Cucujiformia</taxon>
        <taxon>Curculionidae</taxon>
        <taxon>Dryophthorinae</taxon>
        <taxon>Rhynchophorus</taxon>
    </lineage>
</organism>
<name>A0A834ID18_RHYFE</name>
<dbReference type="Proteomes" id="UP000625711">
    <property type="component" value="Unassembled WGS sequence"/>
</dbReference>
<evidence type="ECO:0000313" key="2">
    <source>
        <dbReference type="Proteomes" id="UP000625711"/>
    </source>
</evidence>
<evidence type="ECO:0000313" key="1">
    <source>
        <dbReference type="EMBL" id="KAF7275813.1"/>
    </source>
</evidence>
<reference evidence="1" key="1">
    <citation type="submission" date="2020-08" db="EMBL/GenBank/DDBJ databases">
        <title>Genome sequencing and assembly of the red palm weevil Rhynchophorus ferrugineus.</title>
        <authorList>
            <person name="Dias G.B."/>
            <person name="Bergman C.M."/>
            <person name="Manee M."/>
        </authorList>
    </citation>
    <scope>NUCLEOTIDE SEQUENCE</scope>
    <source>
        <strain evidence="1">AA-2017</strain>
        <tissue evidence="1">Whole larva</tissue>
    </source>
</reference>
<sequence length="91" mass="10384">MTSDKAITPGSVHLLNTFLYESYNLHICSHTQSESSFDAARGMRHGERGRSDARRLLPQSTFQMGIANSTEARVFIHLIHRIKTIFNKGWH</sequence>
<protein>
    <submittedName>
        <fullName evidence="1">Uncharacterized protein</fullName>
    </submittedName>
</protein>
<accession>A0A834ID18</accession>
<dbReference type="AlphaFoldDB" id="A0A834ID18"/>